<dbReference type="InterPro" id="IPR043129">
    <property type="entry name" value="ATPase_NBD"/>
</dbReference>
<evidence type="ECO:0000313" key="9">
    <source>
        <dbReference type="Proteomes" id="UP000000378"/>
    </source>
</evidence>
<keyword evidence="5" id="KW-0012">Acyltransferase</keyword>
<dbReference type="RefSeq" id="WP_013174614.1">
    <property type="nucleotide sequence ID" value="NC_014220.1"/>
</dbReference>
<accession>D7CKH7</accession>
<dbReference type="STRING" id="643648.Slip_0428"/>
<dbReference type="AlphaFoldDB" id="D7CKH7"/>
<dbReference type="eggNOG" id="COG0533">
    <property type="taxonomic scope" value="Bacteria"/>
</dbReference>
<dbReference type="KEGG" id="slp:Slip_0428"/>
<keyword evidence="4" id="KW-0479">Metal-binding</keyword>
<evidence type="ECO:0000256" key="1">
    <source>
        <dbReference type="ARBA" id="ARBA00012156"/>
    </source>
</evidence>
<gene>
    <name evidence="8" type="ordered locus">Slip_0428</name>
</gene>
<keyword evidence="2" id="KW-0808">Transferase</keyword>
<dbReference type="SUPFAM" id="SSF53067">
    <property type="entry name" value="Actin-like ATPase domain"/>
    <property type="match status" value="1"/>
</dbReference>
<comment type="catalytic activity">
    <reaction evidence="6">
        <text>L-threonylcarbamoyladenylate + adenosine(37) in tRNA = N(6)-L-threonylcarbamoyladenosine(37) in tRNA + AMP + H(+)</text>
        <dbReference type="Rhea" id="RHEA:37059"/>
        <dbReference type="Rhea" id="RHEA-COMP:10162"/>
        <dbReference type="Rhea" id="RHEA-COMP:10163"/>
        <dbReference type="ChEBI" id="CHEBI:15378"/>
        <dbReference type="ChEBI" id="CHEBI:73682"/>
        <dbReference type="ChEBI" id="CHEBI:74411"/>
        <dbReference type="ChEBI" id="CHEBI:74418"/>
        <dbReference type="ChEBI" id="CHEBI:456215"/>
        <dbReference type="EC" id="2.3.1.234"/>
    </reaction>
</comment>
<organism evidence="8 9">
    <name type="scientific">Syntrophothermus lipocalidus (strain DSM 12680 / TGB-C1)</name>
    <dbReference type="NCBI Taxonomy" id="643648"/>
    <lineage>
        <taxon>Bacteria</taxon>
        <taxon>Bacillati</taxon>
        <taxon>Bacillota</taxon>
        <taxon>Clostridia</taxon>
        <taxon>Eubacteriales</taxon>
        <taxon>Syntrophomonadaceae</taxon>
        <taxon>Syntrophothermus</taxon>
    </lineage>
</organism>
<dbReference type="EC" id="2.3.1.234" evidence="1"/>
<dbReference type="Proteomes" id="UP000000378">
    <property type="component" value="Chromosome"/>
</dbReference>
<dbReference type="Gene3D" id="3.30.420.40">
    <property type="match status" value="2"/>
</dbReference>
<dbReference type="InterPro" id="IPR017861">
    <property type="entry name" value="KAE1/TsaD"/>
</dbReference>
<dbReference type="PANTHER" id="PTHR11735:SF11">
    <property type="entry name" value="TRNA THREONYLCARBAMOYLADENOSINE BIOSYNTHESIS PROTEIN TSAB"/>
    <property type="match status" value="1"/>
</dbReference>
<evidence type="ECO:0000256" key="4">
    <source>
        <dbReference type="ARBA" id="ARBA00022723"/>
    </source>
</evidence>
<dbReference type="OrthoDB" id="1675500at2"/>
<dbReference type="GO" id="GO:0006400">
    <property type="term" value="P:tRNA modification"/>
    <property type="evidence" value="ECO:0007669"/>
    <property type="project" value="UniProtKB-ARBA"/>
</dbReference>
<dbReference type="HOGENOM" id="CLU_023208_3_0_9"/>
<evidence type="ECO:0000256" key="5">
    <source>
        <dbReference type="ARBA" id="ARBA00023315"/>
    </source>
</evidence>
<keyword evidence="3" id="KW-0819">tRNA processing</keyword>
<evidence type="ECO:0000313" key="8">
    <source>
        <dbReference type="EMBL" id="ADI01212.1"/>
    </source>
</evidence>
<dbReference type="GO" id="GO:0005829">
    <property type="term" value="C:cytosol"/>
    <property type="evidence" value="ECO:0007669"/>
    <property type="project" value="TreeGrafter"/>
</dbReference>
<reference evidence="8 9" key="2">
    <citation type="journal article" date="2010" name="Stand. Genomic Sci.">
        <title>Complete genome sequence of Syntrophothermus lipocalidus type strain (TGB-C1).</title>
        <authorList>
            <person name="Djao O.D."/>
            <person name="Zhang X."/>
            <person name="Lucas S."/>
            <person name="Lapidus A."/>
            <person name="Del Rio T.G."/>
            <person name="Nolan M."/>
            <person name="Tice H."/>
            <person name="Cheng J.F."/>
            <person name="Han C."/>
            <person name="Tapia R."/>
            <person name="Goodwin L."/>
            <person name="Pitluck S."/>
            <person name="Liolios K."/>
            <person name="Ivanova N."/>
            <person name="Mavromatis K."/>
            <person name="Mikhailova N."/>
            <person name="Ovchinnikova G."/>
            <person name="Pati A."/>
            <person name="Brambilla E."/>
            <person name="Chen A."/>
            <person name="Palaniappan K."/>
            <person name="Land M."/>
            <person name="Hauser L."/>
            <person name="Chang Y.J."/>
            <person name="Jeffries C.D."/>
            <person name="Rohde M."/>
            <person name="Sikorski J."/>
            <person name="Spring S."/>
            <person name="Goker M."/>
            <person name="Detter J.C."/>
            <person name="Woyke T."/>
            <person name="Bristow J."/>
            <person name="Eisen J.A."/>
            <person name="Markowitz V."/>
            <person name="Hugenholtz P."/>
            <person name="Kyrpides N.C."/>
            <person name="Klenk H.P."/>
        </authorList>
    </citation>
    <scope>NUCLEOTIDE SEQUENCE [LARGE SCALE GENOMIC DNA]</scope>
    <source>
        <strain evidence="9">DSM 12680 / TGB-C1</strain>
    </source>
</reference>
<sequence>MKGFLGIDTSAYTTSVALVDQRGELVADKREVLKVELGKRGLRQSEALFAHIKNLPFLFGEMEPYWATYSLAAIAVSDRPRNVAGSYMPVFRAGETVARSIASVMGIPLFTFSHQEGHIMAGERGAGVNLPERYIAVHFSGGTSEVLLVRPGQSSYYDISILAATADLHAGQLVDRVGVKMGLPFPCGKFMEELAQELAPEKCGLRIPAAVKGDSFSFSGAEAQAFRWLDKGAPLAEVSRAVFLCIANTLEKVIREKAKILGVKDVLLVGGVMANFIIRERLKERLSHPSLSCRLHFAPPGLSSDNAAGTAWLGWMTWLKTTRKEV</sequence>
<name>D7CKH7_SYNLT</name>
<protein>
    <recommendedName>
        <fullName evidence="1">N(6)-L-threonylcarbamoyladenine synthase</fullName>
        <ecNumber evidence="1">2.3.1.234</ecNumber>
    </recommendedName>
</protein>
<dbReference type="PRINTS" id="PR00789">
    <property type="entry name" value="OSIALOPTASE"/>
</dbReference>
<keyword evidence="9" id="KW-1185">Reference proteome</keyword>
<evidence type="ECO:0000256" key="3">
    <source>
        <dbReference type="ARBA" id="ARBA00022694"/>
    </source>
</evidence>
<proteinExistence type="predicted"/>
<dbReference type="PROSITE" id="PS01016">
    <property type="entry name" value="GLYCOPROTEASE"/>
    <property type="match status" value="1"/>
</dbReference>
<evidence type="ECO:0000256" key="2">
    <source>
        <dbReference type="ARBA" id="ARBA00022679"/>
    </source>
</evidence>
<dbReference type="InterPro" id="IPR000905">
    <property type="entry name" value="Gcp-like_dom"/>
</dbReference>
<dbReference type="PANTHER" id="PTHR11735">
    <property type="entry name" value="TRNA N6-ADENOSINE THREONYLCARBAMOYLTRANSFERASE"/>
    <property type="match status" value="1"/>
</dbReference>
<dbReference type="GO" id="GO:0070525">
    <property type="term" value="P:tRNA threonylcarbamoyladenosine metabolic process"/>
    <property type="evidence" value="ECO:0007669"/>
    <property type="project" value="UniProtKB-ARBA"/>
</dbReference>
<dbReference type="Pfam" id="PF00814">
    <property type="entry name" value="TsaD"/>
    <property type="match status" value="1"/>
</dbReference>
<dbReference type="InterPro" id="IPR017860">
    <property type="entry name" value="Peptidase_M22_CS"/>
</dbReference>
<dbReference type="GO" id="GO:0061711">
    <property type="term" value="F:tRNA N(6)-L-threonylcarbamoyladenine synthase activity"/>
    <property type="evidence" value="ECO:0007669"/>
    <property type="project" value="UniProtKB-EC"/>
</dbReference>
<feature type="domain" description="Gcp-like" evidence="7">
    <location>
        <begin position="70"/>
        <end position="312"/>
    </location>
</feature>
<evidence type="ECO:0000256" key="6">
    <source>
        <dbReference type="ARBA" id="ARBA00048117"/>
    </source>
</evidence>
<evidence type="ECO:0000259" key="7">
    <source>
        <dbReference type="Pfam" id="PF00814"/>
    </source>
</evidence>
<dbReference type="EMBL" id="CP002048">
    <property type="protein sequence ID" value="ADI01212.1"/>
    <property type="molecule type" value="Genomic_DNA"/>
</dbReference>
<reference evidence="9" key="1">
    <citation type="journal article" date="2010" name="Stand. Genomic Sci.">
        <title>Complete genome sequence of Syntrophothermus lipocalidus type strain (TGB-C1T).</title>
        <authorList>
            <consortium name="US DOE Joint Genome Institute (JGI-PGF)"/>
            <person name="Djao O."/>
            <person name="Zhang X."/>
            <person name="Lucas S."/>
            <person name="Lapidus A."/>
            <person name="Glavina Del Rio T."/>
            <person name="Nolan M."/>
            <person name="Tice H."/>
            <person name="Cheng J."/>
            <person name="Han C."/>
            <person name="Tapia R."/>
            <person name="Goodwin L."/>
            <person name="Pitluck S."/>
            <person name="Liolios K."/>
            <person name="Ivanova N."/>
            <person name="Mavromatis K."/>
            <person name="Mikhailova N."/>
            <person name="Ovchinnikova G."/>
            <person name="Pati A."/>
            <person name="Brambilla E."/>
            <person name="Chen A."/>
            <person name="Palaniappan K."/>
            <person name="Land M."/>
            <person name="Hauser L."/>
            <person name="Chang Y."/>
            <person name="Jeffries C."/>
            <person name="Rohde M."/>
            <person name="Sikorski J."/>
            <person name="Spring S."/>
            <person name="Goker M."/>
            <person name="Detter J."/>
            <person name="Woyke T."/>
            <person name="Bristow J."/>
            <person name="Eisen J."/>
            <person name="Markowitz V."/>
            <person name="Hugenholtz P."/>
            <person name="Kyrpides N."/>
            <person name="Klenk H."/>
        </authorList>
    </citation>
    <scope>NUCLEOTIDE SEQUENCE [LARGE SCALE GENOMIC DNA]</scope>
    <source>
        <strain evidence="9">DSM 12680 / TGB-C1</strain>
    </source>
</reference>
<dbReference type="GO" id="GO:0046872">
    <property type="term" value="F:metal ion binding"/>
    <property type="evidence" value="ECO:0007669"/>
    <property type="project" value="UniProtKB-KW"/>
</dbReference>